<feature type="compositionally biased region" description="Polar residues" evidence="7">
    <location>
        <begin position="512"/>
        <end position="532"/>
    </location>
</feature>
<evidence type="ECO:0000313" key="9">
    <source>
        <dbReference type="EMBL" id="GCB18635.1"/>
    </source>
</evidence>
<dbReference type="GO" id="GO:0051321">
    <property type="term" value="P:meiotic cell cycle"/>
    <property type="evidence" value="ECO:0007669"/>
    <property type="project" value="UniProtKB-KW"/>
</dbReference>
<feature type="compositionally biased region" description="Basic and acidic residues" evidence="7">
    <location>
        <begin position="455"/>
        <end position="475"/>
    </location>
</feature>
<reference evidence="9 10" key="1">
    <citation type="submission" date="2016-09" db="EMBL/GenBank/DDBJ databases">
        <title>Aspergillus awamori IFM 58123T.</title>
        <authorList>
            <person name="Kusuya Y."/>
            <person name="Shimizu M."/>
            <person name="Takahashi H."/>
            <person name="Yaguchi T."/>
        </authorList>
    </citation>
    <scope>NUCLEOTIDE SEQUENCE [LARGE SCALE GENOMIC DNA]</scope>
    <source>
        <strain evidence="9 10">IFM 58123</strain>
    </source>
</reference>
<evidence type="ECO:0000313" key="10">
    <source>
        <dbReference type="Proteomes" id="UP000286921"/>
    </source>
</evidence>
<evidence type="ECO:0000259" key="8">
    <source>
        <dbReference type="Pfam" id="PF24990"/>
    </source>
</evidence>
<gene>
    <name evidence="9" type="ORF">AAWM_01520</name>
</gene>
<evidence type="ECO:0000256" key="5">
    <source>
        <dbReference type="ARBA" id="ARBA00023242"/>
    </source>
</evidence>
<name>A0A401KHJ4_ASPAW</name>
<keyword evidence="4" id="KW-0804">Transcription</keyword>
<comment type="subcellular location">
    <subcellularLocation>
        <location evidence="1">Nucleus</location>
    </subcellularLocation>
</comment>
<dbReference type="Pfam" id="PF13094">
    <property type="entry name" value="CENP-Q"/>
    <property type="match status" value="1"/>
</dbReference>
<organism evidence="9 10">
    <name type="scientific">Aspergillus awamori</name>
    <name type="common">Black koji mold</name>
    <dbReference type="NCBI Taxonomy" id="105351"/>
    <lineage>
        <taxon>Eukaryota</taxon>
        <taxon>Fungi</taxon>
        <taxon>Dikarya</taxon>
        <taxon>Ascomycota</taxon>
        <taxon>Pezizomycotina</taxon>
        <taxon>Eurotiomycetes</taxon>
        <taxon>Eurotiomycetidae</taxon>
        <taxon>Eurotiales</taxon>
        <taxon>Aspergillaceae</taxon>
        <taxon>Aspergillus</taxon>
    </lineage>
</organism>
<dbReference type="PANTHER" id="PTHR31986">
    <property type="entry name" value="REGULATOR OF DRUG SENSITIVITY 2"/>
    <property type="match status" value="1"/>
</dbReference>
<accession>A0A401KHJ4</accession>
<feature type="domain" description="ERT1/acuK family PAS" evidence="8">
    <location>
        <begin position="760"/>
        <end position="833"/>
    </location>
</feature>
<keyword evidence="5" id="KW-0539">Nucleus</keyword>
<keyword evidence="2" id="KW-0479">Metal-binding</keyword>
<dbReference type="EMBL" id="BDHI01000001">
    <property type="protein sequence ID" value="GCB18635.1"/>
    <property type="molecule type" value="Genomic_DNA"/>
</dbReference>
<feature type="region of interest" description="Disordered" evidence="7">
    <location>
        <begin position="455"/>
        <end position="532"/>
    </location>
</feature>
<keyword evidence="10" id="KW-1185">Reference proteome</keyword>
<keyword evidence="6" id="KW-0469">Meiosis</keyword>
<dbReference type="InterPro" id="IPR013940">
    <property type="entry name" value="Spo22/ZIP4/TEX11"/>
</dbReference>
<dbReference type="PANTHER" id="PTHR31986:SF7">
    <property type="entry name" value="REGULATOR OF DRUG SENSITIVITY 2"/>
    <property type="match status" value="1"/>
</dbReference>
<evidence type="ECO:0000256" key="6">
    <source>
        <dbReference type="ARBA" id="ARBA00023254"/>
    </source>
</evidence>
<comment type="caution">
    <text evidence="9">The sequence shown here is derived from an EMBL/GenBank/DDBJ whole genome shotgun (WGS) entry which is preliminary data.</text>
</comment>
<dbReference type="Pfam" id="PF24990">
    <property type="entry name" value="PAS_13"/>
    <property type="match status" value="1"/>
</dbReference>
<dbReference type="Proteomes" id="UP000286921">
    <property type="component" value="Unassembled WGS sequence"/>
</dbReference>
<evidence type="ECO:0000256" key="2">
    <source>
        <dbReference type="ARBA" id="ARBA00022723"/>
    </source>
</evidence>
<protein>
    <submittedName>
        <fullName evidence="9">Regulator of drug sensitivity 2</fullName>
    </submittedName>
</protein>
<evidence type="ECO:0000256" key="4">
    <source>
        <dbReference type="ARBA" id="ARBA00023163"/>
    </source>
</evidence>
<dbReference type="STRING" id="105351.A0A401KHJ4"/>
<dbReference type="Pfam" id="PF08631">
    <property type="entry name" value="SPO22"/>
    <property type="match status" value="1"/>
</dbReference>
<feature type="compositionally biased region" description="Low complexity" evidence="7">
    <location>
        <begin position="617"/>
        <end position="635"/>
    </location>
</feature>
<evidence type="ECO:0000256" key="3">
    <source>
        <dbReference type="ARBA" id="ARBA00023015"/>
    </source>
</evidence>
<dbReference type="GO" id="GO:0000977">
    <property type="term" value="F:RNA polymerase II transcription regulatory region sequence-specific DNA binding"/>
    <property type="evidence" value="ECO:0007669"/>
    <property type="project" value="TreeGrafter"/>
</dbReference>
<feature type="compositionally biased region" description="Polar residues" evidence="7">
    <location>
        <begin position="348"/>
        <end position="366"/>
    </location>
</feature>
<dbReference type="InterPro" id="IPR025212">
    <property type="entry name" value="CAD_CENP-Q"/>
</dbReference>
<feature type="region of interest" description="Disordered" evidence="7">
    <location>
        <begin position="617"/>
        <end position="647"/>
    </location>
</feature>
<dbReference type="GO" id="GO:0005634">
    <property type="term" value="C:nucleus"/>
    <property type="evidence" value="ECO:0007669"/>
    <property type="project" value="UniProtKB-SubCell"/>
</dbReference>
<feature type="region of interest" description="Disordered" evidence="7">
    <location>
        <begin position="322"/>
        <end position="421"/>
    </location>
</feature>
<dbReference type="InterPro" id="IPR056751">
    <property type="entry name" value="PAS_13"/>
</dbReference>
<sequence>MAPKRKHSSNGPEQRSEARNKPYAYLKPQVRQVSERTIKSKWSTLPEPVQDRVRDMFRALERPVIVRQQNEGKRIEAQAAVQAVVKNLGKRLPRMPFPPVTKDSVFEYEAALKEHCSLEATLATVTDSIDLLKAEVEKEEAMLEREKKQLQEMERNAKRAEAERKRQSKNEHPVLRQVDSLPDEYNQKQTEFTLAGGKETQTMFDELENDPEVSNILKQLTGHLKSMQNNTAPVAEFCINGKFRTSVLLQRVRHVVRISKDASPCQSSRQLGKRVHAQDGIRHHAMDQDTCEPVLTLPGMATVSTVYKTPGVTPVLYGAKRIPAPWRPSPPIQDKLSPHTVLPRSRQELGSENSLGPDQQTSNGTADRTKPDVTEEEQTGADASAKDNSQNTPSLKADGAAAGAHSSPKKRRKVNHAYDLRLGTTRLSSTLQRIPVEHGERPCTRCIKRNIGHLCHDEPREPSKRSRSENDHSAADDEGSSNNEYSGVQMPRNVDGPDAAGQQIIPDGTIGLPTSSVTSVQQPGNMASSGQGLNAQQQMIGYNEWIGGQSQFQDMHTFHPSYMFNAPEVTNEYNLLGDFLSNSLLDDGGVFQNDELQGIYSDPSLLNSMATLGNSNQSLLQQSQPAQPQPNQQAQGDPLQGPTPAVSNDKARETYYMTAADPSGSDPPEERMNKLLKAKYDAGLLRPFNYVKGYARLNQYMERHLQQASRQKILRQLDKFRPKFRERMQSLTDIELILVEMWFERSLMEYDRVFASMAIPACCWRRTGEIFRGNKEMAELIGVPIETLRDGKLAIHEIIVEDQLVSYWEKFGAIAFDNTQKAMLTSCTLKNPNSNSPGDGIPCCFSFTIRRDTHNMCSTFPACRFIPLIASSTKNKATDFAAELTNSLVIDQKKPHLGLDDKILAQLDRQFKHFPLLPASPSSPTRRGFDQDGTKLWNICMQLMTVYRDRSEDLLVACKVKAFAYAMLDYAAPYQGQGSNRALEAAFSIAMTCIDNDCLSLSQKIIEVAAVRLDKLERYESDVENSKLQQYIIEYYMIRAHLAWLQGRLDIAEHLFSKIPVSDNGKGQARVMDICYKIGNCAISRKQYDVSMKWLGRALRACESIRHMQQASILSNKDKELLILHASARAGLYLDYEERSGFLAEALDALKSRYGGMFPVQAIQLEMLAKEGPDENVFSQVLQSTIESPELEDSHLAIIMYYIQKLFNTSPEVSISMLKQLLEQIILLPNNAISLEKVFIAFVYGLMRSEKCARASFEIFQETITSLKRHHKQPLSKAATEATLIFAETCQHPDIKEHIVLSEHYLLCDSLKLARIAIEARKEIGAAEKQKHYSAIRRISTHFKEQFESQQTENSRNKPRYERLLSQHRTILALDLEASTFLNDWTGVCAIIEESCPFIDEKLSSVFLDRLLRSDGQLKPKVQAVKTLLRTLHASPSPFLDKSTFIVKSLPRYIRCLFQLSLDTAEYQLAESILDQALILAQGKQTETGNDNKRPLSGYPDDEIRWLSTVAFNRAVDYYLAAADMHCRRWAGKAINLADLVEDDGALGRLLRGKLEMLT</sequence>
<feature type="region of interest" description="Disordered" evidence="7">
    <location>
        <begin position="149"/>
        <end position="171"/>
    </location>
</feature>
<feature type="region of interest" description="Disordered" evidence="7">
    <location>
        <begin position="1"/>
        <end position="24"/>
    </location>
</feature>
<evidence type="ECO:0000256" key="1">
    <source>
        <dbReference type="ARBA" id="ARBA00004123"/>
    </source>
</evidence>
<dbReference type="GO" id="GO:0046872">
    <property type="term" value="F:metal ion binding"/>
    <property type="evidence" value="ECO:0007669"/>
    <property type="project" value="UniProtKB-KW"/>
</dbReference>
<evidence type="ECO:0000256" key="7">
    <source>
        <dbReference type="SAM" id="MobiDB-lite"/>
    </source>
</evidence>
<proteinExistence type="predicted"/>
<dbReference type="InterPro" id="IPR053045">
    <property type="entry name" value="Zinc_cluster_trans_reg"/>
</dbReference>
<keyword evidence="3" id="KW-0805">Transcription regulation</keyword>